<proteinExistence type="predicted"/>
<accession>A0A550CQN0</accession>
<evidence type="ECO:0000313" key="2">
    <source>
        <dbReference type="Proteomes" id="UP000320762"/>
    </source>
</evidence>
<dbReference type="STRING" id="97359.A0A550CQN0"/>
<sequence length="103" mass="11121">MSARLVSPTLLLVPDSDNRNMGGGGQHPYPRYVWSPTGGWWTRPAAWKANTFAIGVATFGCAYLVGLAGEARTERPFVDAQREINKRGEALKKKATEAAEAAS</sequence>
<dbReference type="OrthoDB" id="2100988at2759"/>
<keyword evidence="2" id="KW-1185">Reference proteome</keyword>
<dbReference type="AlphaFoldDB" id="A0A550CQN0"/>
<comment type="caution">
    <text evidence="1">The sequence shown here is derived from an EMBL/GenBank/DDBJ whole genome shotgun (WGS) entry which is preliminary data.</text>
</comment>
<protein>
    <submittedName>
        <fullName evidence="1">Uncharacterized protein</fullName>
    </submittedName>
</protein>
<reference evidence="1 2" key="1">
    <citation type="journal article" date="2019" name="New Phytol.">
        <title>Comparative genomics reveals unique wood-decay strategies and fruiting body development in the Schizophyllaceae.</title>
        <authorList>
            <person name="Almasi E."/>
            <person name="Sahu N."/>
            <person name="Krizsan K."/>
            <person name="Balint B."/>
            <person name="Kovacs G.M."/>
            <person name="Kiss B."/>
            <person name="Cseklye J."/>
            <person name="Drula E."/>
            <person name="Henrissat B."/>
            <person name="Nagy I."/>
            <person name="Chovatia M."/>
            <person name="Adam C."/>
            <person name="LaButti K."/>
            <person name="Lipzen A."/>
            <person name="Riley R."/>
            <person name="Grigoriev I.V."/>
            <person name="Nagy L.G."/>
        </authorList>
    </citation>
    <scope>NUCLEOTIDE SEQUENCE [LARGE SCALE GENOMIC DNA]</scope>
    <source>
        <strain evidence="1 2">NL-1724</strain>
    </source>
</reference>
<organism evidence="1 2">
    <name type="scientific">Schizophyllum amplum</name>
    <dbReference type="NCBI Taxonomy" id="97359"/>
    <lineage>
        <taxon>Eukaryota</taxon>
        <taxon>Fungi</taxon>
        <taxon>Dikarya</taxon>
        <taxon>Basidiomycota</taxon>
        <taxon>Agaricomycotina</taxon>
        <taxon>Agaricomycetes</taxon>
        <taxon>Agaricomycetidae</taxon>
        <taxon>Agaricales</taxon>
        <taxon>Schizophyllaceae</taxon>
        <taxon>Schizophyllum</taxon>
    </lineage>
</organism>
<dbReference type="EMBL" id="VDMD01000003">
    <property type="protein sequence ID" value="TRM67105.1"/>
    <property type="molecule type" value="Genomic_DNA"/>
</dbReference>
<name>A0A550CQN0_9AGAR</name>
<dbReference type="PANTHER" id="PTHR34286:SF1">
    <property type="entry name" value="TRANSMEMBRANE PROTEIN"/>
    <property type="match status" value="1"/>
</dbReference>
<dbReference type="Proteomes" id="UP000320762">
    <property type="component" value="Unassembled WGS sequence"/>
</dbReference>
<gene>
    <name evidence="1" type="ORF">BD626DRAFT_484761</name>
</gene>
<evidence type="ECO:0000313" key="1">
    <source>
        <dbReference type="EMBL" id="TRM67105.1"/>
    </source>
</evidence>
<dbReference type="PANTHER" id="PTHR34286">
    <property type="entry name" value="TRANSMEMBRANE PROTEIN"/>
    <property type="match status" value="1"/>
</dbReference>